<feature type="compositionally biased region" description="Polar residues" evidence="1">
    <location>
        <begin position="32"/>
        <end position="45"/>
    </location>
</feature>
<protein>
    <submittedName>
        <fullName evidence="2">Uncharacterized protein</fullName>
    </submittedName>
</protein>
<name>A0A0E9R0U0_ANGAN</name>
<proteinExistence type="predicted"/>
<feature type="region of interest" description="Disordered" evidence="1">
    <location>
        <begin position="24"/>
        <end position="45"/>
    </location>
</feature>
<sequence>MNLLAKRLFCSSVRVGAHTVADQSQDMERHTVNSTGKKSSSPLTTAQIPQRTIQISVFYAAGLSGILL</sequence>
<reference evidence="2" key="2">
    <citation type="journal article" date="2015" name="Fish Shellfish Immunol.">
        <title>Early steps in the European eel (Anguilla anguilla)-Vibrio vulnificus interaction in the gills: Role of the RtxA13 toxin.</title>
        <authorList>
            <person name="Callol A."/>
            <person name="Pajuelo D."/>
            <person name="Ebbesson L."/>
            <person name="Teles M."/>
            <person name="MacKenzie S."/>
            <person name="Amaro C."/>
        </authorList>
    </citation>
    <scope>NUCLEOTIDE SEQUENCE</scope>
</reference>
<dbReference type="AlphaFoldDB" id="A0A0E9R0U0"/>
<organism evidence="2">
    <name type="scientific">Anguilla anguilla</name>
    <name type="common">European freshwater eel</name>
    <name type="synonym">Muraena anguilla</name>
    <dbReference type="NCBI Taxonomy" id="7936"/>
    <lineage>
        <taxon>Eukaryota</taxon>
        <taxon>Metazoa</taxon>
        <taxon>Chordata</taxon>
        <taxon>Craniata</taxon>
        <taxon>Vertebrata</taxon>
        <taxon>Euteleostomi</taxon>
        <taxon>Actinopterygii</taxon>
        <taxon>Neopterygii</taxon>
        <taxon>Teleostei</taxon>
        <taxon>Anguilliformes</taxon>
        <taxon>Anguillidae</taxon>
        <taxon>Anguilla</taxon>
    </lineage>
</organism>
<reference evidence="2" key="1">
    <citation type="submission" date="2014-11" db="EMBL/GenBank/DDBJ databases">
        <authorList>
            <person name="Amaro Gonzalez C."/>
        </authorList>
    </citation>
    <scope>NUCLEOTIDE SEQUENCE</scope>
</reference>
<accession>A0A0E9R0U0</accession>
<dbReference type="EMBL" id="GBXM01085796">
    <property type="protein sequence ID" value="JAH22781.1"/>
    <property type="molecule type" value="Transcribed_RNA"/>
</dbReference>
<evidence type="ECO:0000256" key="1">
    <source>
        <dbReference type="SAM" id="MobiDB-lite"/>
    </source>
</evidence>
<evidence type="ECO:0000313" key="2">
    <source>
        <dbReference type="EMBL" id="JAH22781.1"/>
    </source>
</evidence>